<feature type="region of interest" description="Disordered" evidence="1">
    <location>
        <begin position="1"/>
        <end position="97"/>
    </location>
</feature>
<evidence type="ECO:0000313" key="3">
    <source>
        <dbReference type="Proteomes" id="UP000054166"/>
    </source>
</evidence>
<dbReference type="Proteomes" id="UP000054166">
    <property type="component" value="Unassembled WGS sequence"/>
</dbReference>
<feature type="compositionally biased region" description="Polar residues" evidence="1">
    <location>
        <begin position="18"/>
        <end position="29"/>
    </location>
</feature>
<dbReference type="OrthoDB" id="5531344at2759"/>
<dbReference type="HOGENOM" id="CLU_032498_1_0_1"/>
<feature type="compositionally biased region" description="Pro residues" evidence="1">
    <location>
        <begin position="115"/>
        <end position="140"/>
    </location>
</feature>
<feature type="region of interest" description="Disordered" evidence="1">
    <location>
        <begin position="334"/>
        <end position="362"/>
    </location>
</feature>
<keyword evidence="3" id="KW-1185">Reference proteome</keyword>
<proteinExistence type="predicted"/>
<dbReference type="AlphaFoldDB" id="A0A0C3F7S5"/>
<sequence>MTNGPPPSSAGPSHHPSQFSTPLQNQPQHSAYYPTHGQPTHQPLQSTNTPGQSYFNANYQGPSWQQNAWQLPTHPYTPGTTSYQQNYGFPQVPYPQYQTERPQPVRFSAQILPQSHPPPKSRYKPPPAPKVRTPTPSPPPPEFHRHWDSVIASFLSSLGLTQALRGFENDMLVVNEDWERQKVPKAIGDLMRDLMVSQYFWHILGGIMTHSNQSLGQSPNIDRTERSLDERKQDYMHVIKGTEPRSQTSINKSISSFLAQNRARNDASNRAEFLQSLAEKRRQLNPDTEDSDMASISEASSCARADAKLLNRDVQMKYDIAKNEEGPLRRTVRHGAMPQDIPNPKGKRRKTAATMDRVSRERHPGLDERLANIESHLAVRYVPSPPQSLLDRLKFLEDHLIRLEKDYPPWAALHFNQPHRGWPPPPRPTPIIVPSHLTSTNNNVQLQTAVTSKSAQSSQDAGKVKNTKSSLHRAVMERLEVQKAMSDLAGRGIEQ</sequence>
<dbReference type="EMBL" id="KN833040">
    <property type="protein sequence ID" value="KIM75936.1"/>
    <property type="molecule type" value="Genomic_DNA"/>
</dbReference>
<reference evidence="2 3" key="1">
    <citation type="submission" date="2014-04" db="EMBL/GenBank/DDBJ databases">
        <authorList>
            <consortium name="DOE Joint Genome Institute"/>
            <person name="Kuo A."/>
            <person name="Tarkka M."/>
            <person name="Buscot F."/>
            <person name="Kohler A."/>
            <person name="Nagy L.G."/>
            <person name="Floudas D."/>
            <person name="Copeland A."/>
            <person name="Barry K.W."/>
            <person name="Cichocki N."/>
            <person name="Veneault-Fourrey C."/>
            <person name="LaButti K."/>
            <person name="Lindquist E.A."/>
            <person name="Lipzen A."/>
            <person name="Lundell T."/>
            <person name="Morin E."/>
            <person name="Murat C."/>
            <person name="Sun H."/>
            <person name="Tunlid A."/>
            <person name="Henrissat B."/>
            <person name="Grigoriev I.V."/>
            <person name="Hibbett D.S."/>
            <person name="Martin F."/>
            <person name="Nordberg H.P."/>
            <person name="Cantor M.N."/>
            <person name="Hua S.X."/>
        </authorList>
    </citation>
    <scope>NUCLEOTIDE SEQUENCE [LARGE SCALE GENOMIC DNA]</scope>
    <source>
        <strain evidence="2 3">F 1598</strain>
    </source>
</reference>
<protein>
    <submittedName>
        <fullName evidence="2">Uncharacterized protein</fullName>
    </submittedName>
</protein>
<feature type="compositionally biased region" description="Polar residues" evidence="1">
    <location>
        <begin position="37"/>
        <end position="70"/>
    </location>
</feature>
<feature type="region of interest" description="Disordered" evidence="1">
    <location>
        <begin position="111"/>
        <end position="140"/>
    </location>
</feature>
<dbReference type="InParanoid" id="A0A0C3F7S5"/>
<evidence type="ECO:0000313" key="2">
    <source>
        <dbReference type="EMBL" id="KIM75936.1"/>
    </source>
</evidence>
<organism evidence="2 3">
    <name type="scientific">Piloderma croceum (strain F 1598)</name>
    <dbReference type="NCBI Taxonomy" id="765440"/>
    <lineage>
        <taxon>Eukaryota</taxon>
        <taxon>Fungi</taxon>
        <taxon>Dikarya</taxon>
        <taxon>Basidiomycota</taxon>
        <taxon>Agaricomycotina</taxon>
        <taxon>Agaricomycetes</taxon>
        <taxon>Agaricomycetidae</taxon>
        <taxon>Atheliales</taxon>
        <taxon>Atheliaceae</taxon>
        <taxon>Piloderma</taxon>
    </lineage>
</organism>
<feature type="compositionally biased region" description="Polar residues" evidence="1">
    <location>
        <begin position="78"/>
        <end position="88"/>
    </location>
</feature>
<name>A0A0C3F7S5_PILCF</name>
<evidence type="ECO:0000256" key="1">
    <source>
        <dbReference type="SAM" id="MobiDB-lite"/>
    </source>
</evidence>
<gene>
    <name evidence="2" type="ORF">PILCRDRAFT_659450</name>
</gene>
<reference evidence="3" key="2">
    <citation type="submission" date="2015-01" db="EMBL/GenBank/DDBJ databases">
        <title>Evolutionary Origins and Diversification of the Mycorrhizal Mutualists.</title>
        <authorList>
            <consortium name="DOE Joint Genome Institute"/>
            <consortium name="Mycorrhizal Genomics Consortium"/>
            <person name="Kohler A."/>
            <person name="Kuo A."/>
            <person name="Nagy L.G."/>
            <person name="Floudas D."/>
            <person name="Copeland A."/>
            <person name="Barry K.W."/>
            <person name="Cichocki N."/>
            <person name="Veneault-Fourrey C."/>
            <person name="LaButti K."/>
            <person name="Lindquist E.A."/>
            <person name="Lipzen A."/>
            <person name="Lundell T."/>
            <person name="Morin E."/>
            <person name="Murat C."/>
            <person name="Riley R."/>
            <person name="Ohm R."/>
            <person name="Sun H."/>
            <person name="Tunlid A."/>
            <person name="Henrissat B."/>
            <person name="Grigoriev I.V."/>
            <person name="Hibbett D.S."/>
            <person name="Martin F."/>
        </authorList>
    </citation>
    <scope>NUCLEOTIDE SEQUENCE [LARGE SCALE GENOMIC DNA]</scope>
    <source>
        <strain evidence="3">F 1598</strain>
    </source>
</reference>
<dbReference type="STRING" id="765440.A0A0C3F7S5"/>
<accession>A0A0C3F7S5</accession>